<evidence type="ECO:0008006" key="4">
    <source>
        <dbReference type="Google" id="ProtNLM"/>
    </source>
</evidence>
<evidence type="ECO:0000256" key="1">
    <source>
        <dbReference type="SAM" id="Phobius"/>
    </source>
</evidence>
<keyword evidence="3" id="KW-1185">Reference proteome</keyword>
<dbReference type="eggNOG" id="ENOG50331A3">
    <property type="taxonomic scope" value="Bacteria"/>
</dbReference>
<name>E4N3T6_KITSK</name>
<dbReference type="HOGENOM" id="CLU_099050_0_0_11"/>
<protein>
    <recommendedName>
        <fullName evidence="4">Peptidase S54 rhomboid domain-containing protein</fullName>
    </recommendedName>
</protein>
<dbReference type="RefSeq" id="WP_014138864.1">
    <property type="nucleotide sequence ID" value="NC_016109.1"/>
</dbReference>
<dbReference type="AlphaFoldDB" id="E4N3T6"/>
<feature type="transmembrane region" description="Helical" evidence="1">
    <location>
        <begin position="29"/>
        <end position="49"/>
    </location>
</feature>
<proteinExistence type="predicted"/>
<evidence type="ECO:0000313" key="3">
    <source>
        <dbReference type="Proteomes" id="UP000007076"/>
    </source>
</evidence>
<dbReference type="PATRIC" id="fig|452652.3.peg.5805"/>
<dbReference type="STRING" id="452652.KSE_57960"/>
<feature type="transmembrane region" description="Helical" evidence="1">
    <location>
        <begin position="80"/>
        <end position="103"/>
    </location>
</feature>
<gene>
    <name evidence="2" type="ordered locus">KSE_57960</name>
</gene>
<keyword evidence="1" id="KW-0472">Membrane</keyword>
<evidence type="ECO:0000313" key="2">
    <source>
        <dbReference type="EMBL" id="BAJ31567.1"/>
    </source>
</evidence>
<dbReference type="EMBL" id="AP010968">
    <property type="protein sequence ID" value="BAJ31567.1"/>
    <property type="molecule type" value="Genomic_DNA"/>
</dbReference>
<organism evidence="2 3">
    <name type="scientific">Kitasatospora setae (strain ATCC 33774 / DSM 43861 / JCM 3304 / KCC A-0304 / NBRC 14216 / KM-6054)</name>
    <name type="common">Streptomyces setae</name>
    <dbReference type="NCBI Taxonomy" id="452652"/>
    <lineage>
        <taxon>Bacteria</taxon>
        <taxon>Bacillati</taxon>
        <taxon>Actinomycetota</taxon>
        <taxon>Actinomycetes</taxon>
        <taxon>Kitasatosporales</taxon>
        <taxon>Streptomycetaceae</taxon>
        <taxon>Kitasatospora</taxon>
    </lineage>
</organism>
<sequence length="233" mass="24401">MDIPGIRRAAENEWGPLYRRAQARLRARGAAALTLTAVAGGLVLLFATVDESPGGAALVSRMGVVRAAEPWDVALLRFPLSIFVPAIHLPCWTALFLVVLAFGTAELALGPWRSLAVGYTCSLAGTCYARIGVSRPPGHLLHLPAEFAQVRDTGPSAAVVGLGLLVAWRFGARWTALGVALLTTALTVADPELAGYEHLAALATAAALLLADGLARRLTTRGPQGSEAALRPR</sequence>
<accession>E4N3T6</accession>
<keyword evidence="1" id="KW-1133">Transmembrane helix</keyword>
<dbReference type="Proteomes" id="UP000007076">
    <property type="component" value="Chromosome"/>
</dbReference>
<dbReference type="KEGG" id="ksk:KSE_57960"/>
<keyword evidence="1" id="KW-0812">Transmembrane</keyword>
<reference evidence="2 3" key="1">
    <citation type="journal article" date="2010" name="DNA Res.">
        <title>Genome sequence of Kitasatospora setae NBRC 14216T: an evolutionary snapshot of the family Streptomycetaceae.</title>
        <authorList>
            <person name="Ichikawa N."/>
            <person name="Oguchi A."/>
            <person name="Ikeda H."/>
            <person name="Ishikawa J."/>
            <person name="Kitani S."/>
            <person name="Watanabe Y."/>
            <person name="Nakamura S."/>
            <person name="Katano Y."/>
            <person name="Kishi E."/>
            <person name="Sasagawa M."/>
            <person name="Ankai A."/>
            <person name="Fukui S."/>
            <person name="Hashimoto Y."/>
            <person name="Kamata S."/>
            <person name="Otoguro M."/>
            <person name="Tanikawa S."/>
            <person name="Nihira T."/>
            <person name="Horinouchi S."/>
            <person name="Ohnishi Y."/>
            <person name="Hayakawa M."/>
            <person name="Kuzuyama T."/>
            <person name="Arisawa A."/>
            <person name="Nomoto F."/>
            <person name="Miura H."/>
            <person name="Takahashi Y."/>
            <person name="Fujita N."/>
        </authorList>
    </citation>
    <scope>NUCLEOTIDE SEQUENCE [LARGE SCALE GENOMIC DNA]</scope>
    <source>
        <strain evidence="3">ATCC 33774 / DSM 43861 / JCM 3304 / KCC A-0304 / NBRC 14216 / KM-6054</strain>
    </source>
</reference>